<dbReference type="Proteomes" id="UP000012118">
    <property type="component" value="Unassembled WGS sequence"/>
</dbReference>
<accession>M6Q9V5</accession>
<evidence type="ECO:0000313" key="1">
    <source>
        <dbReference type="EMBL" id="EMN89403.1"/>
    </source>
</evidence>
<sequence>MLQFRIFVSKNIMKYSYILLLLFIFCKKNSNLEDNQVFEEISVRKQNIFIIDIGDDDYSYMGGRLRFRENLIKMVDRIKKLKPSVIYINNSFLIFDKRDEKLFSEKLNRGLATISTFDLNGSEKEENFTDEVKGQIGKIIKGKFNDYDGEYYGFNGISFPPIEIINKSKAICSSKYYLNEKNQVEFIYPYNRYENYLFENCPFTVVNEFLNLYQLKVALDENEGRIALYMRKNGRMKKIKYLKNETKNEHNVMTIKFSKFRKLSGKEFLENDGIRVDPGYIFIVNPLDISFKVSGDKSAPNSEVFASMVYTLLDLVSQKEFW</sequence>
<organism evidence="1 2">
    <name type="scientific">Leptospira weilii str. UI 13098</name>
    <dbReference type="NCBI Taxonomy" id="1088542"/>
    <lineage>
        <taxon>Bacteria</taxon>
        <taxon>Pseudomonadati</taxon>
        <taxon>Spirochaetota</taxon>
        <taxon>Spirochaetia</taxon>
        <taxon>Leptospirales</taxon>
        <taxon>Leptospiraceae</taxon>
        <taxon>Leptospira</taxon>
    </lineage>
</organism>
<dbReference type="AlphaFoldDB" id="M6Q9V5"/>
<gene>
    <name evidence="1" type="ORF">LEP1GSC108_4377</name>
</gene>
<protein>
    <recommendedName>
        <fullName evidence="3">CHASE2 domain protein</fullName>
    </recommendedName>
</protein>
<name>M6Q9V5_9LEPT</name>
<dbReference type="EMBL" id="AHNU02000058">
    <property type="protein sequence ID" value="EMN89403.1"/>
    <property type="molecule type" value="Genomic_DNA"/>
</dbReference>
<proteinExistence type="predicted"/>
<evidence type="ECO:0008006" key="3">
    <source>
        <dbReference type="Google" id="ProtNLM"/>
    </source>
</evidence>
<keyword evidence="2" id="KW-1185">Reference proteome</keyword>
<reference evidence="1 2" key="1">
    <citation type="submission" date="2013-01" db="EMBL/GenBank/DDBJ databases">
        <authorList>
            <person name="Harkins D.M."/>
            <person name="Durkin A.S."/>
            <person name="Brinkac L.M."/>
            <person name="Haft D.H."/>
            <person name="Selengut J.D."/>
            <person name="Sanka R."/>
            <person name="DePew J."/>
            <person name="Purushe J."/>
            <person name="Chanthongthip A."/>
            <person name="Lattana O."/>
            <person name="Phetsouvanh R."/>
            <person name="Newton P.N."/>
            <person name="Vinetz J.M."/>
            <person name="Sutton G.G."/>
            <person name="Nierman W.C."/>
            <person name="Fouts D.E."/>
        </authorList>
    </citation>
    <scope>NUCLEOTIDE SEQUENCE [LARGE SCALE GENOMIC DNA]</scope>
    <source>
        <strain evidence="1 2">UI 13098</strain>
    </source>
</reference>
<comment type="caution">
    <text evidence="1">The sequence shown here is derived from an EMBL/GenBank/DDBJ whole genome shotgun (WGS) entry which is preliminary data.</text>
</comment>
<evidence type="ECO:0000313" key="2">
    <source>
        <dbReference type="Proteomes" id="UP000012118"/>
    </source>
</evidence>